<dbReference type="AlphaFoldDB" id="A0A428MPX4"/>
<proteinExistence type="predicted"/>
<feature type="region of interest" description="Disordered" evidence="1">
    <location>
        <begin position="205"/>
        <end position="228"/>
    </location>
</feature>
<keyword evidence="3" id="KW-1185">Reference proteome</keyword>
<evidence type="ECO:0000313" key="3">
    <source>
        <dbReference type="Proteomes" id="UP000269669"/>
    </source>
</evidence>
<feature type="compositionally biased region" description="Acidic residues" evidence="1">
    <location>
        <begin position="217"/>
        <end position="228"/>
    </location>
</feature>
<dbReference type="Proteomes" id="UP000269669">
    <property type="component" value="Unassembled WGS sequence"/>
</dbReference>
<sequence length="228" mass="26982">MATKNMPPGKPRRYLWPAEAVNIAQKKRHPVRLCEELMALTGYDKAACWRFLKKHGVERPGSGSRRTFDPTTVESIMEYVSEHGVRAASQRFHCEAKTLYNLIHRRGYAHYGKDIFSLRQICAHFCVRYSKVISWIEQGLLKAKREQTRTGRPIYSIEFEALQKFCKEHRNLLITRRWPPQRIRFLEEYVFAPKHAELLRTRESKRENSAFDRGEYLDPDDEDLQRRA</sequence>
<evidence type="ECO:0000256" key="1">
    <source>
        <dbReference type="SAM" id="MobiDB-lite"/>
    </source>
</evidence>
<organism evidence="2 3">
    <name type="scientific">Edaphobacter aggregans</name>
    <dbReference type="NCBI Taxonomy" id="570835"/>
    <lineage>
        <taxon>Bacteria</taxon>
        <taxon>Pseudomonadati</taxon>
        <taxon>Acidobacteriota</taxon>
        <taxon>Terriglobia</taxon>
        <taxon>Terriglobales</taxon>
        <taxon>Acidobacteriaceae</taxon>
        <taxon>Edaphobacter</taxon>
    </lineage>
</organism>
<accession>A0A428MPX4</accession>
<feature type="compositionally biased region" description="Basic and acidic residues" evidence="1">
    <location>
        <begin position="205"/>
        <end position="216"/>
    </location>
</feature>
<dbReference type="EMBL" id="RSDW01000001">
    <property type="protein sequence ID" value="RSL18954.1"/>
    <property type="molecule type" value="Genomic_DNA"/>
</dbReference>
<reference evidence="2 3" key="1">
    <citation type="submission" date="2018-12" db="EMBL/GenBank/DDBJ databases">
        <title>Sequencing of bacterial isolates from soil warming experiment in Harvard Forest, Massachusetts, USA.</title>
        <authorList>
            <person name="Deangelis K."/>
        </authorList>
    </citation>
    <scope>NUCLEOTIDE SEQUENCE [LARGE SCALE GENOMIC DNA]</scope>
    <source>
        <strain evidence="2 3">EB153</strain>
    </source>
</reference>
<name>A0A428MPX4_9BACT</name>
<dbReference type="OrthoDB" id="109775at2"/>
<evidence type="ECO:0000313" key="2">
    <source>
        <dbReference type="EMBL" id="RSL18954.1"/>
    </source>
</evidence>
<comment type="caution">
    <text evidence="2">The sequence shown here is derived from an EMBL/GenBank/DDBJ whole genome shotgun (WGS) entry which is preliminary data.</text>
</comment>
<gene>
    <name evidence="2" type="ORF">EDE15_4564</name>
</gene>
<dbReference type="RefSeq" id="WP_125487227.1">
    <property type="nucleotide sequence ID" value="NZ_RSDW01000001.1"/>
</dbReference>
<protein>
    <submittedName>
        <fullName evidence="2">Uncharacterized protein</fullName>
    </submittedName>
</protein>